<sequence>MRNENHLCFQINTIKLKSIIIASSLKVLYRMLLRGLKYQRFPPILLANCYVLTSGLQQFGLDLRHANYLTRDKTVSRNITLFKGFSVRTLHTYQRDLSTTVNGSLKADTVDCTERESENTQKPNLDSDFAHIISSLRKKQNNSYLHQHFSTILPHNDIMFAQVTSDLECFLCCLPSLLELNPSPCSSDNSLQSSKTRRLSYNIDIESAFVILLQSLVMALKPSYKNNLVTKLLVQFSKVRQDSEYTDITADAFHGALFNGTQSKILSENENFKTALRLLKFEIEEEMVWNHHGSYAHDVNAWISSIFEPSLTKCISYLNGCDVIPDIILYDLLLRKPENELEYIALYELYAKHSKFINFKDQELLYSLKQFNIKSDKALARELKIPLVFSNLLCYAIRFKVAFLPKLVTLFLDENNTRTPQIIDQLGEIMWKLSYDHTGKNSILPSDFYRFAQSRIIKVLNSFISENKDFDPDCTNLLAVSNLTYFHDFQKAYKYFKSAQKRFDRWQLESFDIEGLKKVVRTSQKYPDNTHSNKIAQLRYERMDYNAKFLCNSILLLDIQKSNWKDMFNDFYCILNKADRSLLRIYPEIWDIILIKMNHHSMLNYSTIGILISLYLRTFKGHIYNSVVLDLIISHTDDPIRLLQIYTQFQSKEMDDSTLSKFISKLYKLAKNSQALKTVQENSQPVDILQDPEKLEKLSESCSDIESFSYLIQHYQEVVIPKKLSKVRKQLYEPEEFKAYGFGTPLEFARYLYQNAQFKSSRLNSSYLLGESTLNPENSYARYESLNAYTKVTPLTISSLFVAALSMQKNKKYNSVRWVVMDSRGTENKKPVDVAFEEFDKRISESFGDCVTGKVYPNDNLLVLYLQCAKKFGKSDRLYSFLKRMVDLRYPMKSGLFHTYISMLPAADRAELVYALGAYDKRFRAFRKCSSEYELDQLKSTMKPIRISGRFADFVSKFDFTWGIVGKWDWPGK</sequence>
<name>A0A3F2Y3Z4_DEKBR</name>
<organism evidence="1 2">
    <name type="scientific">Dekkera bruxellensis</name>
    <name type="common">Brettanomyces custersii</name>
    <dbReference type="NCBI Taxonomy" id="5007"/>
    <lineage>
        <taxon>Eukaryota</taxon>
        <taxon>Fungi</taxon>
        <taxon>Dikarya</taxon>
        <taxon>Ascomycota</taxon>
        <taxon>Saccharomycotina</taxon>
        <taxon>Pichiomycetes</taxon>
        <taxon>Pichiales</taxon>
        <taxon>Pichiaceae</taxon>
        <taxon>Brettanomyces</taxon>
    </lineage>
</organism>
<dbReference type="Proteomes" id="UP000478008">
    <property type="component" value="Unassembled WGS sequence"/>
</dbReference>
<proteinExistence type="predicted"/>
<reference evidence="1 2" key="1">
    <citation type="submission" date="2019-07" db="EMBL/GenBank/DDBJ databases">
        <authorList>
            <person name="Friedrich A."/>
            <person name="Schacherer J."/>
        </authorList>
    </citation>
    <scope>NUCLEOTIDE SEQUENCE [LARGE SCALE GENOMIC DNA]</scope>
</reference>
<keyword evidence="2" id="KW-1185">Reference proteome</keyword>
<accession>A0A3F2Y3Z4</accession>
<protein>
    <submittedName>
        <fullName evidence="1">DEBR0S2_14620g1_1</fullName>
    </submittedName>
</protein>
<dbReference type="EMBL" id="CABFWN010000002">
    <property type="protein sequence ID" value="VUG17717.1"/>
    <property type="molecule type" value="Genomic_DNA"/>
</dbReference>
<evidence type="ECO:0000313" key="2">
    <source>
        <dbReference type="Proteomes" id="UP000478008"/>
    </source>
</evidence>
<gene>
    <name evidence="1" type="ORF">DEBR0S2_14620G</name>
</gene>
<dbReference type="AlphaFoldDB" id="A0A3F2Y3Z4"/>
<evidence type="ECO:0000313" key="1">
    <source>
        <dbReference type="EMBL" id="VUG17717.1"/>
    </source>
</evidence>